<organism evidence="7 8">
    <name type="scientific">Passalora fulva</name>
    <name type="common">Tomato leaf mold</name>
    <name type="synonym">Cladosporium fulvum</name>
    <dbReference type="NCBI Taxonomy" id="5499"/>
    <lineage>
        <taxon>Eukaryota</taxon>
        <taxon>Fungi</taxon>
        <taxon>Dikarya</taxon>
        <taxon>Ascomycota</taxon>
        <taxon>Pezizomycotina</taxon>
        <taxon>Dothideomycetes</taxon>
        <taxon>Dothideomycetidae</taxon>
        <taxon>Mycosphaerellales</taxon>
        <taxon>Mycosphaerellaceae</taxon>
        <taxon>Fulvia</taxon>
    </lineage>
</organism>
<protein>
    <submittedName>
        <fullName evidence="7">3,2-trans-enoyl-CoA isomerase</fullName>
    </submittedName>
</protein>
<dbReference type="InterPro" id="IPR051053">
    <property type="entry name" value="ECH/Chromodomain_protein"/>
</dbReference>
<evidence type="ECO:0000256" key="5">
    <source>
        <dbReference type="ARBA" id="ARBA00023140"/>
    </source>
</evidence>
<dbReference type="PANTHER" id="PTHR43684:SF1">
    <property type="entry name" value="ENOYL-COA DELTA ISOMERASE 2"/>
    <property type="match status" value="1"/>
</dbReference>
<reference evidence="7" key="2">
    <citation type="journal article" date="2022" name="Microb. Genom.">
        <title>A chromosome-scale genome assembly of the tomato pathogen Cladosporium fulvum reveals a compartmentalized genome architecture and the presence of a dispensable chromosome.</title>
        <authorList>
            <person name="Zaccaron A.Z."/>
            <person name="Chen L.H."/>
            <person name="Samaras A."/>
            <person name="Stergiopoulos I."/>
        </authorList>
    </citation>
    <scope>NUCLEOTIDE SEQUENCE</scope>
    <source>
        <strain evidence="7">Race5_Kim</strain>
    </source>
</reference>
<dbReference type="FunFam" id="3.90.226.10:FF:000048">
    <property type="entry name" value="3,2-trans-enoyl-CoA isomerase"/>
    <property type="match status" value="1"/>
</dbReference>
<dbReference type="Gene3D" id="3.90.226.10">
    <property type="entry name" value="2-enoyl-CoA Hydratase, Chain A, domain 1"/>
    <property type="match status" value="1"/>
</dbReference>
<keyword evidence="8" id="KW-1185">Reference proteome</keyword>
<comment type="subcellular location">
    <subcellularLocation>
        <location evidence="1">Peroxisome</location>
    </subcellularLocation>
</comment>
<dbReference type="GeneID" id="71982473"/>
<dbReference type="SUPFAM" id="SSF52096">
    <property type="entry name" value="ClpP/crotonase"/>
    <property type="match status" value="1"/>
</dbReference>
<dbReference type="PANTHER" id="PTHR43684">
    <property type="match status" value="1"/>
</dbReference>
<dbReference type="GO" id="GO:0006635">
    <property type="term" value="P:fatty acid beta-oxidation"/>
    <property type="evidence" value="ECO:0007669"/>
    <property type="project" value="TreeGrafter"/>
</dbReference>
<name>A0A9Q8P4Y6_PASFU</name>
<dbReference type="InterPro" id="IPR029045">
    <property type="entry name" value="ClpP/crotonase-like_dom_sf"/>
</dbReference>
<keyword evidence="4" id="KW-0843">Virulence</keyword>
<dbReference type="RefSeq" id="XP_047757819.1">
    <property type="nucleotide sequence ID" value="XM_047901743.1"/>
</dbReference>
<keyword evidence="6 7" id="KW-0413">Isomerase</keyword>
<evidence type="ECO:0000313" key="8">
    <source>
        <dbReference type="Proteomes" id="UP000756132"/>
    </source>
</evidence>
<dbReference type="InterPro" id="IPR001753">
    <property type="entry name" value="Enoyl-CoA_hydra/iso"/>
</dbReference>
<proteinExistence type="inferred from homology"/>
<dbReference type="Proteomes" id="UP000756132">
    <property type="component" value="Chromosome 2"/>
</dbReference>
<evidence type="ECO:0000256" key="3">
    <source>
        <dbReference type="ARBA" id="ARBA00005254"/>
    </source>
</evidence>
<dbReference type="Pfam" id="PF00378">
    <property type="entry name" value="ECH_1"/>
    <property type="match status" value="1"/>
</dbReference>
<comment type="pathway">
    <text evidence="2">Lipid metabolism; fatty acid beta-oxidation.</text>
</comment>
<dbReference type="GO" id="GO:0005782">
    <property type="term" value="C:peroxisomal matrix"/>
    <property type="evidence" value="ECO:0007669"/>
    <property type="project" value="TreeGrafter"/>
</dbReference>
<dbReference type="GO" id="GO:0004165">
    <property type="term" value="F:delta(3)-delta(2)-enoyl-CoA isomerase activity"/>
    <property type="evidence" value="ECO:0007669"/>
    <property type="project" value="UniProtKB-ARBA"/>
</dbReference>
<dbReference type="EMBL" id="CP090164">
    <property type="protein sequence ID" value="UJO13453.1"/>
    <property type="molecule type" value="Genomic_DNA"/>
</dbReference>
<keyword evidence="5" id="KW-0576">Peroxisome</keyword>
<sequence>MDAAPKPVPEINFSTQGRVAIIRINQPKKLGALSQDLFFHLSQLMRHIDGRDDIFITVLTGTGRFFSAGADVSSTGQNKGPADQQFKQWLQSFAAYNLNITQAFYSHRKILVTAINGPVVGLAAALVAMSDFVYAAPHTYLLCPFTSLGLVAEGLSSRAMLNRLGPARGPEALLMSKRISCEDLVGCGFVNKVFETGKEDWEGFLGQVLKEVDDRLGEHLVPDSLVRIKALMRGPERDLYDSLGVKEVFSGLEVFMKGVPQEEFRKVASGEKRHKL</sequence>
<dbReference type="OrthoDB" id="448450at2759"/>
<gene>
    <name evidence="7" type="ORF">CLAFUR5_02595</name>
</gene>
<dbReference type="KEGG" id="ffu:CLAFUR5_02595"/>
<evidence type="ECO:0000256" key="1">
    <source>
        <dbReference type="ARBA" id="ARBA00004275"/>
    </source>
</evidence>
<accession>A0A9Q8P4Y6</accession>
<dbReference type="AlphaFoldDB" id="A0A9Q8P4Y6"/>
<reference evidence="7" key="1">
    <citation type="submission" date="2021-12" db="EMBL/GenBank/DDBJ databases">
        <authorList>
            <person name="Zaccaron A."/>
            <person name="Stergiopoulos I."/>
        </authorList>
    </citation>
    <scope>NUCLEOTIDE SEQUENCE</scope>
    <source>
        <strain evidence="7">Race5_Kim</strain>
    </source>
</reference>
<evidence type="ECO:0000256" key="2">
    <source>
        <dbReference type="ARBA" id="ARBA00005005"/>
    </source>
</evidence>
<evidence type="ECO:0000313" key="7">
    <source>
        <dbReference type="EMBL" id="UJO13453.1"/>
    </source>
</evidence>
<evidence type="ECO:0000256" key="4">
    <source>
        <dbReference type="ARBA" id="ARBA00023026"/>
    </source>
</evidence>
<dbReference type="CDD" id="cd06558">
    <property type="entry name" value="crotonase-like"/>
    <property type="match status" value="1"/>
</dbReference>
<evidence type="ECO:0000256" key="6">
    <source>
        <dbReference type="ARBA" id="ARBA00023235"/>
    </source>
</evidence>
<comment type="similarity">
    <text evidence="3">Belongs to the enoyl-CoA hydratase/isomerase family.</text>
</comment>
<dbReference type="OMA" id="FQAIMDF"/>